<dbReference type="Gene3D" id="3.10.450.10">
    <property type="match status" value="1"/>
</dbReference>
<feature type="region of interest" description="Disordered" evidence="1">
    <location>
        <begin position="1"/>
        <end position="29"/>
    </location>
</feature>
<organism evidence="2 5">
    <name type="scientific">Medicago truncatula</name>
    <name type="common">Barrel medic</name>
    <name type="synonym">Medicago tribuloides</name>
    <dbReference type="NCBI Taxonomy" id="3880"/>
    <lineage>
        <taxon>Eukaryota</taxon>
        <taxon>Viridiplantae</taxon>
        <taxon>Streptophyta</taxon>
        <taxon>Embryophyta</taxon>
        <taxon>Tracheophyta</taxon>
        <taxon>Spermatophyta</taxon>
        <taxon>Magnoliopsida</taxon>
        <taxon>eudicotyledons</taxon>
        <taxon>Gunneridae</taxon>
        <taxon>Pentapetalae</taxon>
        <taxon>rosids</taxon>
        <taxon>fabids</taxon>
        <taxon>Fabales</taxon>
        <taxon>Fabaceae</taxon>
        <taxon>Papilionoideae</taxon>
        <taxon>50 kb inversion clade</taxon>
        <taxon>NPAAA clade</taxon>
        <taxon>Hologalegina</taxon>
        <taxon>IRL clade</taxon>
        <taxon>Trifolieae</taxon>
        <taxon>Medicago</taxon>
    </lineage>
</organism>
<evidence type="ECO:0008006" key="7">
    <source>
        <dbReference type="Google" id="ProtNLM"/>
    </source>
</evidence>
<name>G7J9H7_MEDTR</name>
<protein>
    <recommendedName>
        <fullName evidence="7">Cystatin domain protein</fullName>
    </recommendedName>
</protein>
<dbReference type="Gramene" id="rna17519">
    <property type="protein sequence ID" value="RHN69090.1"/>
    <property type="gene ID" value="gene17519"/>
</dbReference>
<dbReference type="EnsemblPlants" id="AES71816">
    <property type="protein sequence ID" value="AES71816"/>
    <property type="gene ID" value="MTR_3g083080"/>
</dbReference>
<dbReference type="PaxDb" id="3880-AES71816"/>
<dbReference type="PANTHER" id="PTHR31228:SF22">
    <property type="entry name" value="CYSTATIN_MONELLIN SUPERFAMILY PROTEIN"/>
    <property type="match status" value="1"/>
</dbReference>
<proteinExistence type="predicted"/>
<dbReference type="PANTHER" id="PTHR31228">
    <property type="entry name" value="CYSTATIN/MONELLIN SUPERFAMILY PROTEIN"/>
    <property type="match status" value="1"/>
</dbReference>
<evidence type="ECO:0000313" key="4">
    <source>
        <dbReference type="EnsemblPlants" id="AES71816"/>
    </source>
</evidence>
<evidence type="ECO:0000313" key="3">
    <source>
        <dbReference type="EMBL" id="RHN69090.1"/>
    </source>
</evidence>
<dbReference type="Proteomes" id="UP000265566">
    <property type="component" value="Chromosome 3"/>
</dbReference>
<feature type="compositionally biased region" description="Polar residues" evidence="1">
    <location>
        <begin position="1"/>
        <end position="17"/>
    </location>
</feature>
<accession>G7J9H7</accession>
<evidence type="ECO:0000313" key="2">
    <source>
        <dbReference type="EMBL" id="AES71816.1"/>
    </source>
</evidence>
<keyword evidence="5" id="KW-1185">Reference proteome</keyword>
<evidence type="ECO:0000256" key="1">
    <source>
        <dbReference type="SAM" id="MobiDB-lite"/>
    </source>
</evidence>
<gene>
    <name evidence="2" type="ordered locus">MTR_3g083080</name>
    <name evidence="3" type="ORF">MtrunA17_Chr3g0120981</name>
</gene>
<reference evidence="4" key="3">
    <citation type="submission" date="2015-04" db="UniProtKB">
        <authorList>
            <consortium name="EnsemblPlants"/>
        </authorList>
    </citation>
    <scope>IDENTIFICATION</scope>
    <source>
        <strain evidence="4">cv. Jemalong A17</strain>
    </source>
</reference>
<dbReference type="AlphaFoldDB" id="G7J9H7"/>
<sequence length="207" mass="23899">MSTEFNTVSHGVTQPSLKNCDEKGNQPVGLQPKRREKYEWELKRFEDLEISDFSMYDDDIKPFMFMCGRFTYKNKAQIQQDKEIRIARAKHKKLSRNLSPFDAITPPKNANLHFSAIPISLTDDLRLRLTSLCKFALDKYNAENQGANFVFADIVKTTWRPGRTYYITFQAQKQEDPSNIPAIIFQAQVQNKRLGPPVVKSCSMKPT</sequence>
<dbReference type="Proteomes" id="UP000002051">
    <property type="component" value="Chromosome 3"/>
</dbReference>
<dbReference type="HOGENOM" id="CLU_114700_0_0_1"/>
<reference evidence="6" key="4">
    <citation type="journal article" date="2018" name="Nat. Plants">
        <title>Whole-genome landscape of Medicago truncatula symbiotic genes.</title>
        <authorList>
            <person name="Pecrix Y."/>
            <person name="Staton S.E."/>
            <person name="Sallet E."/>
            <person name="Lelandais-Briere C."/>
            <person name="Moreau S."/>
            <person name="Carrere S."/>
            <person name="Blein T."/>
            <person name="Jardinaud M.F."/>
            <person name="Latrasse D."/>
            <person name="Zouine M."/>
            <person name="Zahm M."/>
            <person name="Kreplak J."/>
            <person name="Mayjonade B."/>
            <person name="Satge C."/>
            <person name="Perez M."/>
            <person name="Cauet S."/>
            <person name="Marande W."/>
            <person name="Chantry-Darmon C."/>
            <person name="Lopez-Roques C."/>
            <person name="Bouchez O."/>
            <person name="Berard A."/>
            <person name="Debelle F."/>
            <person name="Munos S."/>
            <person name="Bendahmane A."/>
            <person name="Berges H."/>
            <person name="Niebel A."/>
            <person name="Buitink J."/>
            <person name="Frugier F."/>
            <person name="Benhamed M."/>
            <person name="Crespi M."/>
            <person name="Gouzy J."/>
            <person name="Gamas P."/>
        </authorList>
    </citation>
    <scope>NUCLEOTIDE SEQUENCE [LARGE SCALE GENOMIC DNA]</scope>
    <source>
        <strain evidence="6">cv. Jemalong A17</strain>
    </source>
</reference>
<dbReference type="EMBL" id="PSQE01000003">
    <property type="protein sequence ID" value="RHN69090.1"/>
    <property type="molecule type" value="Genomic_DNA"/>
</dbReference>
<dbReference type="OrthoDB" id="1432774at2759"/>
<evidence type="ECO:0000313" key="6">
    <source>
        <dbReference type="Proteomes" id="UP000265566"/>
    </source>
</evidence>
<dbReference type="EMBL" id="CM001219">
    <property type="protein sequence ID" value="AES71816.1"/>
    <property type="molecule type" value="Genomic_DNA"/>
</dbReference>
<reference evidence="2 5" key="2">
    <citation type="journal article" date="2014" name="BMC Genomics">
        <title>An improved genome release (version Mt4.0) for the model legume Medicago truncatula.</title>
        <authorList>
            <person name="Tang H."/>
            <person name="Krishnakumar V."/>
            <person name="Bidwell S."/>
            <person name="Rosen B."/>
            <person name="Chan A."/>
            <person name="Zhou S."/>
            <person name="Gentzbittel L."/>
            <person name="Childs K.L."/>
            <person name="Yandell M."/>
            <person name="Gundlach H."/>
            <person name="Mayer K.F."/>
            <person name="Schwartz D.C."/>
            <person name="Town C.D."/>
        </authorList>
    </citation>
    <scope>GENOME REANNOTATION</scope>
    <source>
        <strain evidence="4 5">cv. Jemalong A17</strain>
    </source>
</reference>
<reference evidence="2 5" key="1">
    <citation type="journal article" date="2011" name="Nature">
        <title>The Medicago genome provides insight into the evolution of rhizobial symbioses.</title>
        <authorList>
            <person name="Young N.D."/>
            <person name="Debelle F."/>
            <person name="Oldroyd G.E."/>
            <person name="Geurts R."/>
            <person name="Cannon S.B."/>
            <person name="Udvardi M.K."/>
            <person name="Benedito V.A."/>
            <person name="Mayer K.F."/>
            <person name="Gouzy J."/>
            <person name="Schoof H."/>
            <person name="Van de Peer Y."/>
            <person name="Proost S."/>
            <person name="Cook D.R."/>
            <person name="Meyers B.C."/>
            <person name="Spannagl M."/>
            <person name="Cheung F."/>
            <person name="De Mita S."/>
            <person name="Krishnakumar V."/>
            <person name="Gundlach H."/>
            <person name="Zhou S."/>
            <person name="Mudge J."/>
            <person name="Bharti A.K."/>
            <person name="Murray J.D."/>
            <person name="Naoumkina M.A."/>
            <person name="Rosen B."/>
            <person name="Silverstein K.A."/>
            <person name="Tang H."/>
            <person name="Rombauts S."/>
            <person name="Zhao P.X."/>
            <person name="Zhou P."/>
            <person name="Barbe V."/>
            <person name="Bardou P."/>
            <person name="Bechner M."/>
            <person name="Bellec A."/>
            <person name="Berger A."/>
            <person name="Berges H."/>
            <person name="Bidwell S."/>
            <person name="Bisseling T."/>
            <person name="Choisne N."/>
            <person name="Couloux A."/>
            <person name="Denny R."/>
            <person name="Deshpande S."/>
            <person name="Dai X."/>
            <person name="Doyle J.J."/>
            <person name="Dudez A.M."/>
            <person name="Farmer A.D."/>
            <person name="Fouteau S."/>
            <person name="Franken C."/>
            <person name="Gibelin C."/>
            <person name="Gish J."/>
            <person name="Goldstein S."/>
            <person name="Gonzalez A.J."/>
            <person name="Green P.J."/>
            <person name="Hallab A."/>
            <person name="Hartog M."/>
            <person name="Hua A."/>
            <person name="Humphray S.J."/>
            <person name="Jeong D.H."/>
            <person name="Jing Y."/>
            <person name="Jocker A."/>
            <person name="Kenton S.M."/>
            <person name="Kim D.J."/>
            <person name="Klee K."/>
            <person name="Lai H."/>
            <person name="Lang C."/>
            <person name="Lin S."/>
            <person name="Macmil S.L."/>
            <person name="Magdelenat G."/>
            <person name="Matthews L."/>
            <person name="McCorrison J."/>
            <person name="Monaghan E.L."/>
            <person name="Mun J.H."/>
            <person name="Najar F.Z."/>
            <person name="Nicholson C."/>
            <person name="Noirot C."/>
            <person name="O'Bleness M."/>
            <person name="Paule C.R."/>
            <person name="Poulain J."/>
            <person name="Prion F."/>
            <person name="Qin B."/>
            <person name="Qu C."/>
            <person name="Retzel E.F."/>
            <person name="Riddle C."/>
            <person name="Sallet E."/>
            <person name="Samain S."/>
            <person name="Samson N."/>
            <person name="Sanders I."/>
            <person name="Saurat O."/>
            <person name="Scarpelli C."/>
            <person name="Schiex T."/>
            <person name="Segurens B."/>
            <person name="Severin A.J."/>
            <person name="Sherrier D.J."/>
            <person name="Shi R."/>
            <person name="Sims S."/>
            <person name="Singer S.R."/>
            <person name="Sinharoy S."/>
            <person name="Sterck L."/>
            <person name="Viollet A."/>
            <person name="Wang B.B."/>
            <person name="Wang K."/>
            <person name="Wang M."/>
            <person name="Wang X."/>
            <person name="Warfsmann J."/>
            <person name="Weissenbach J."/>
            <person name="White D.D."/>
            <person name="White J.D."/>
            <person name="Wiley G.B."/>
            <person name="Wincker P."/>
            <person name="Xing Y."/>
            <person name="Yang L."/>
            <person name="Yao Z."/>
            <person name="Ying F."/>
            <person name="Zhai J."/>
            <person name="Zhou L."/>
            <person name="Zuber A."/>
            <person name="Denarie J."/>
            <person name="Dixon R.A."/>
            <person name="May G.D."/>
            <person name="Schwartz D.C."/>
            <person name="Rogers J."/>
            <person name="Quetier F."/>
            <person name="Town C.D."/>
            <person name="Roe B.A."/>
        </authorList>
    </citation>
    <scope>NUCLEOTIDE SEQUENCE [LARGE SCALE GENOMIC DNA]</scope>
    <source>
        <strain evidence="2">A17</strain>
        <strain evidence="4 5">cv. Jemalong A17</strain>
    </source>
</reference>
<reference evidence="3" key="5">
    <citation type="journal article" date="2018" name="Nat. Plants">
        <title>Whole-genome landscape of Medicago truncatula symbiotic genes.</title>
        <authorList>
            <person name="Pecrix Y."/>
            <person name="Gamas P."/>
            <person name="Carrere S."/>
        </authorList>
    </citation>
    <scope>NUCLEOTIDE SEQUENCE</scope>
    <source>
        <tissue evidence="3">Leaves</tissue>
    </source>
</reference>
<evidence type="ECO:0000313" key="5">
    <source>
        <dbReference type="Proteomes" id="UP000002051"/>
    </source>
</evidence>